<gene>
    <name evidence="12" type="primary">LOC100205848</name>
</gene>
<evidence type="ECO:0000259" key="10">
    <source>
        <dbReference type="Pfam" id="PF01902"/>
    </source>
</evidence>
<dbReference type="Gene3D" id="3.30.1330.40">
    <property type="entry name" value="RutC-like"/>
    <property type="match status" value="2"/>
</dbReference>
<sequence length="651" mass="73895">MRVVALISGGKDSCFNMMHCVAHGHEIVALAHLKSSLVDEMDSYMYQTVGHNVVELYSEALGVPLFQQSILGSAVCQSSIYKIDKHDEVEDMYRLLNMIQDSINYDGVSSGAILSNYQRVRVENVCSRLNKQSLTFLWQKDQVELLQDMIDNSVNAIIIKVAALGLDPKKHLGKNIFDMQDHLLKMKEAYQLNVCGEGGEYETMTLDCPLFLKRIVIDETKIVIHSDDAFAQVGYLSFKKMHLEDKGMDSNLSLFSRLKSIDLISQKDFKSKFRLKKLFNSSHKNDGNTFLHKRRNVWVNDLVAYDARCLEWKKNDNTFCISGLTCKNVGSLELNTHTTLSKFKMLLQDHGLSLQDVFLIYLCVSDMGEFAKINNVYKTFFVSEPPARVCIQLNMPNDILFKIDALAVSSNTTEKKSLFVQSISYWAPANIGPYSQAVKVDYNTYYSGSIGLLPPSMTLISGPFEQEAMLSLYHTNQIATAMENVDRKHCGNVMCYITDATFIDSVTAVFNAQDMFPATNYLLTVAVVPQLPKNAQVEWHVISHCCESKKDKNEEINNEYYRNCCYHGYYFFKLSLKLEDLDNIALQWITSIQKNCVEMIQFIYIAVEDNKIKKLISTLASSELVVSYVNVIALPNDAIAVINARWRQTSK</sequence>
<evidence type="ECO:0000256" key="6">
    <source>
        <dbReference type="ARBA" id="ARBA00031202"/>
    </source>
</evidence>
<dbReference type="InterPro" id="IPR030662">
    <property type="entry name" value="DPH6/MJ0570"/>
</dbReference>
<dbReference type="Gene3D" id="3.40.50.620">
    <property type="entry name" value="HUPs"/>
    <property type="match status" value="1"/>
</dbReference>
<accession>A0ABM4DIN7</accession>
<dbReference type="InterPro" id="IPR002761">
    <property type="entry name" value="Diphthami_syn_dom"/>
</dbReference>
<dbReference type="Pfam" id="PF01902">
    <property type="entry name" value="Diphthami_syn_2"/>
    <property type="match status" value="1"/>
</dbReference>
<keyword evidence="11" id="KW-1185">Reference proteome</keyword>
<dbReference type="CDD" id="cd06156">
    <property type="entry name" value="eu_AANH_C_2"/>
    <property type="match status" value="1"/>
</dbReference>
<dbReference type="SUPFAM" id="SSF55298">
    <property type="entry name" value="YjgF-like"/>
    <property type="match status" value="2"/>
</dbReference>
<name>A0ABM4DIN7_HYDVU</name>
<dbReference type="GeneID" id="100205848"/>
<evidence type="ECO:0000256" key="9">
    <source>
        <dbReference type="ARBA" id="ARBA00048108"/>
    </source>
</evidence>
<evidence type="ECO:0000256" key="4">
    <source>
        <dbReference type="ARBA" id="ARBA00018426"/>
    </source>
</evidence>
<comment type="pathway">
    <text evidence="1">Protein modification; peptidyl-diphthamide biosynthesis.</text>
</comment>
<dbReference type="InterPro" id="IPR035959">
    <property type="entry name" value="RutC-like_sf"/>
</dbReference>
<evidence type="ECO:0000313" key="12">
    <source>
        <dbReference type="RefSeq" id="XP_065674367.1"/>
    </source>
</evidence>
<protein>
    <recommendedName>
        <fullName evidence="4">Diphthine--ammonia ligase</fullName>
        <ecNumber evidence="3">6.3.1.14</ecNumber>
    </recommendedName>
    <alternativeName>
        <fullName evidence="6">ATP-binding domain-containing protein 4</fullName>
    </alternativeName>
    <alternativeName>
        <fullName evidence="5">Diphthamide synthase</fullName>
    </alternativeName>
    <alternativeName>
        <fullName evidence="7">Diphthamide synthetase</fullName>
    </alternativeName>
    <alternativeName>
        <fullName evidence="8">Protein DPH6 homolog</fullName>
    </alternativeName>
</protein>
<dbReference type="EC" id="6.3.1.14" evidence="3"/>
<feature type="domain" description="Diphthamide synthase" evidence="10">
    <location>
        <begin position="1"/>
        <end position="233"/>
    </location>
</feature>
<dbReference type="NCBIfam" id="TIGR00290">
    <property type="entry name" value="MJ0570_dom"/>
    <property type="match status" value="1"/>
</dbReference>
<dbReference type="InterPro" id="IPR014729">
    <property type="entry name" value="Rossmann-like_a/b/a_fold"/>
</dbReference>
<evidence type="ECO:0000256" key="8">
    <source>
        <dbReference type="ARBA" id="ARBA00032849"/>
    </source>
</evidence>
<comment type="similarity">
    <text evidence="2">Belongs to the Diphthine--ammonia ligase family.</text>
</comment>
<evidence type="ECO:0000256" key="2">
    <source>
        <dbReference type="ARBA" id="ARBA00008496"/>
    </source>
</evidence>
<evidence type="ECO:0000256" key="7">
    <source>
        <dbReference type="ARBA" id="ARBA00031552"/>
    </source>
</evidence>
<proteinExistence type="inferred from homology"/>
<dbReference type="Gene3D" id="3.90.1490.10">
    <property type="entry name" value="putative n-type atp pyrophosphatase, domain 2"/>
    <property type="match status" value="1"/>
</dbReference>
<evidence type="ECO:0000256" key="5">
    <source>
        <dbReference type="ARBA" id="ARBA00029814"/>
    </source>
</evidence>
<dbReference type="PANTHER" id="PTHR12196:SF2">
    <property type="entry name" value="DIPHTHINE--AMMONIA LIGASE"/>
    <property type="match status" value="1"/>
</dbReference>
<organism evidence="11 12">
    <name type="scientific">Hydra vulgaris</name>
    <name type="common">Hydra</name>
    <name type="synonym">Hydra attenuata</name>
    <dbReference type="NCBI Taxonomy" id="6087"/>
    <lineage>
        <taxon>Eukaryota</taxon>
        <taxon>Metazoa</taxon>
        <taxon>Cnidaria</taxon>
        <taxon>Hydrozoa</taxon>
        <taxon>Hydroidolina</taxon>
        <taxon>Anthoathecata</taxon>
        <taxon>Aplanulata</taxon>
        <taxon>Hydridae</taxon>
        <taxon>Hydra</taxon>
    </lineage>
</organism>
<dbReference type="Proteomes" id="UP001652625">
    <property type="component" value="Chromosome 14"/>
</dbReference>
<comment type="catalytic activity">
    <reaction evidence="9">
        <text>diphthine-[translation elongation factor 2] + NH4(+) + ATP = diphthamide-[translation elongation factor 2] + AMP + diphosphate + H(+)</text>
        <dbReference type="Rhea" id="RHEA:19753"/>
        <dbReference type="Rhea" id="RHEA-COMP:10172"/>
        <dbReference type="Rhea" id="RHEA-COMP:10174"/>
        <dbReference type="ChEBI" id="CHEBI:15378"/>
        <dbReference type="ChEBI" id="CHEBI:16692"/>
        <dbReference type="ChEBI" id="CHEBI:28938"/>
        <dbReference type="ChEBI" id="CHEBI:30616"/>
        <dbReference type="ChEBI" id="CHEBI:33019"/>
        <dbReference type="ChEBI" id="CHEBI:82696"/>
        <dbReference type="ChEBI" id="CHEBI:456215"/>
        <dbReference type="EC" id="6.3.1.14"/>
    </reaction>
</comment>
<evidence type="ECO:0000256" key="1">
    <source>
        <dbReference type="ARBA" id="ARBA00005156"/>
    </source>
</evidence>
<reference evidence="12" key="1">
    <citation type="submission" date="2025-08" db="UniProtKB">
        <authorList>
            <consortium name="RefSeq"/>
        </authorList>
    </citation>
    <scope>IDENTIFICATION</scope>
</reference>
<evidence type="ECO:0000256" key="3">
    <source>
        <dbReference type="ARBA" id="ARBA00012089"/>
    </source>
</evidence>
<dbReference type="Pfam" id="PF01042">
    <property type="entry name" value="Ribonuc_L-PSP"/>
    <property type="match status" value="2"/>
</dbReference>
<dbReference type="InterPro" id="IPR006175">
    <property type="entry name" value="YjgF/YER057c/UK114"/>
</dbReference>
<dbReference type="RefSeq" id="XP_065674367.1">
    <property type="nucleotide sequence ID" value="XM_065818295.1"/>
</dbReference>
<dbReference type="PANTHER" id="PTHR12196">
    <property type="entry name" value="DOMAIN OF UNKNOWN FUNCTION 71 DUF71 -CONTAINING PROTEIN"/>
    <property type="match status" value="1"/>
</dbReference>
<evidence type="ECO:0000313" key="11">
    <source>
        <dbReference type="Proteomes" id="UP001652625"/>
    </source>
</evidence>
<dbReference type="SUPFAM" id="SSF52402">
    <property type="entry name" value="Adenine nucleotide alpha hydrolases-like"/>
    <property type="match status" value="1"/>
</dbReference>
<dbReference type="CDD" id="cd01994">
    <property type="entry name" value="AANH_PF0828-like"/>
    <property type="match status" value="1"/>
</dbReference>